<name>A0AAN1KMD9_9VIBR</name>
<dbReference type="RefSeq" id="WP_088876332.1">
    <property type="nucleotide sequence ID" value="NZ_CP018308.1"/>
</dbReference>
<organism evidence="3 4">
    <name type="scientific">Vibrio mediterranei</name>
    <dbReference type="NCBI Taxonomy" id="689"/>
    <lineage>
        <taxon>Bacteria</taxon>
        <taxon>Pseudomonadati</taxon>
        <taxon>Pseudomonadota</taxon>
        <taxon>Gammaproteobacteria</taxon>
        <taxon>Vibrionales</taxon>
        <taxon>Vibrionaceae</taxon>
        <taxon>Vibrio</taxon>
    </lineage>
</organism>
<accession>A0AAN1KMD9</accession>
<reference evidence="4" key="1">
    <citation type="submission" date="2016-12" db="EMBL/GenBank/DDBJ databases">
        <title>Comparative genomic analysis reveals the diversity, evolution, and environmental adaptation strategies of the genus Vibrio.</title>
        <authorList>
            <person name="Lin H."/>
            <person name="Wang X."/>
            <person name="Zhang X.-H."/>
        </authorList>
    </citation>
    <scope>NUCLEOTIDE SEQUENCE [LARGE SCALE GENOMIC DNA]</scope>
    <source>
        <strain evidence="4">QT6D1</strain>
    </source>
</reference>
<evidence type="ECO:0000259" key="2">
    <source>
        <dbReference type="Pfam" id="PF00535"/>
    </source>
</evidence>
<dbReference type="Pfam" id="PF00535">
    <property type="entry name" value="Glycos_transf_2"/>
    <property type="match status" value="1"/>
</dbReference>
<keyword evidence="1" id="KW-0812">Transmembrane</keyword>
<dbReference type="CDD" id="cd00761">
    <property type="entry name" value="Glyco_tranf_GTA_type"/>
    <property type="match status" value="1"/>
</dbReference>
<dbReference type="PANTHER" id="PTHR43685">
    <property type="entry name" value="GLYCOSYLTRANSFERASE"/>
    <property type="match status" value="1"/>
</dbReference>
<keyword evidence="1" id="KW-0472">Membrane</keyword>
<dbReference type="SUPFAM" id="SSF53448">
    <property type="entry name" value="Nucleotide-diphospho-sugar transferases"/>
    <property type="match status" value="1"/>
</dbReference>
<feature type="transmembrane region" description="Helical" evidence="1">
    <location>
        <begin position="246"/>
        <end position="265"/>
    </location>
</feature>
<dbReference type="InterPro" id="IPR050834">
    <property type="entry name" value="Glycosyltransf_2"/>
</dbReference>
<evidence type="ECO:0000256" key="1">
    <source>
        <dbReference type="SAM" id="Phobius"/>
    </source>
</evidence>
<dbReference type="Gene3D" id="3.90.550.10">
    <property type="entry name" value="Spore Coat Polysaccharide Biosynthesis Protein SpsA, Chain A"/>
    <property type="match status" value="1"/>
</dbReference>
<dbReference type="AlphaFoldDB" id="A0AAN1KMD9"/>
<dbReference type="PANTHER" id="PTHR43685:SF2">
    <property type="entry name" value="GLYCOSYLTRANSFERASE 2-LIKE DOMAIN-CONTAINING PROTEIN"/>
    <property type="match status" value="1"/>
</dbReference>
<proteinExistence type="predicted"/>
<feature type="domain" description="Glycosyltransferase 2-like" evidence="2">
    <location>
        <begin position="7"/>
        <end position="117"/>
    </location>
</feature>
<dbReference type="EMBL" id="CP018308">
    <property type="protein sequence ID" value="ASI89217.1"/>
    <property type="molecule type" value="Genomic_DNA"/>
</dbReference>
<dbReference type="Proteomes" id="UP000197092">
    <property type="component" value="Chromosome 1"/>
</dbReference>
<dbReference type="InterPro" id="IPR029044">
    <property type="entry name" value="Nucleotide-diphossugar_trans"/>
</dbReference>
<sequence>MEKLDCSVIMPVYNDIDIINLVVARISRISEKVNEVIVVDDSSSDGSFEHLSNSVASRLSNVRVLRTPRNGGPSIARNLGIDNATSRYIAFLDSDDDWHTEKLEYQIATMEEHCAYFSGTEHLVVTPEQFIESSVRPISSFKVTEVKWPWVLFRSPFSTPSVVIRRDVKGLKFSPNLRFAEDFNLWLRICLRYKSIKLHEGLTYTFKHDYISSGASLSSQLVKMEVGELLGFFDLMKIPNLGWRQRFLLCVATVFSVMKFSVRVLRKMICKVRS</sequence>
<keyword evidence="1" id="KW-1133">Transmembrane helix</keyword>
<dbReference type="KEGG" id="vsh:BSZ05_05020"/>
<protein>
    <recommendedName>
        <fullName evidence="2">Glycosyltransferase 2-like domain-containing protein</fullName>
    </recommendedName>
</protein>
<gene>
    <name evidence="3" type="ORF">BSZ05_05020</name>
</gene>
<evidence type="ECO:0000313" key="3">
    <source>
        <dbReference type="EMBL" id="ASI89217.1"/>
    </source>
</evidence>
<dbReference type="InterPro" id="IPR001173">
    <property type="entry name" value="Glyco_trans_2-like"/>
</dbReference>
<evidence type="ECO:0000313" key="4">
    <source>
        <dbReference type="Proteomes" id="UP000197092"/>
    </source>
</evidence>